<gene>
    <name evidence="2" type="ORF">AK812_SmicGene46470</name>
</gene>
<dbReference type="OrthoDB" id="446855at2759"/>
<evidence type="ECO:0000313" key="3">
    <source>
        <dbReference type="Proteomes" id="UP000186817"/>
    </source>
</evidence>
<accession>A0A1Q9BTS4</accession>
<sequence>MFLYFQVHGYAVLRNALGAQRQNRFIDEFWKAMKLLEFYERGGLHIDLLWDLQRGNVTAPRPAPQPAPAATQEEEDDDYAQQRLDGRDYHDDWDRGAPSTAPRSQPAPAPRRRGGFPPIRQSYDDYDRHRAETERIWANADFDEPDRYWQQPPR</sequence>
<feature type="region of interest" description="Disordered" evidence="1">
    <location>
        <begin position="135"/>
        <end position="154"/>
    </location>
</feature>
<feature type="region of interest" description="Disordered" evidence="1">
    <location>
        <begin position="56"/>
        <end position="128"/>
    </location>
</feature>
<feature type="compositionally biased region" description="Low complexity" evidence="1">
    <location>
        <begin position="97"/>
        <end position="106"/>
    </location>
</feature>
<evidence type="ECO:0000256" key="1">
    <source>
        <dbReference type="SAM" id="MobiDB-lite"/>
    </source>
</evidence>
<name>A0A1Q9BTS4_SYMMI</name>
<proteinExistence type="predicted"/>
<evidence type="ECO:0000313" key="2">
    <source>
        <dbReference type="EMBL" id="OLP74093.1"/>
    </source>
</evidence>
<keyword evidence="3" id="KW-1185">Reference proteome</keyword>
<protein>
    <submittedName>
        <fullName evidence="2">Uncharacterized protein</fullName>
    </submittedName>
</protein>
<dbReference type="AlphaFoldDB" id="A0A1Q9BTS4"/>
<feature type="compositionally biased region" description="Basic and acidic residues" evidence="1">
    <location>
        <begin position="84"/>
        <end position="95"/>
    </location>
</feature>
<dbReference type="Proteomes" id="UP000186817">
    <property type="component" value="Unassembled WGS sequence"/>
</dbReference>
<comment type="caution">
    <text evidence="2">The sequence shown here is derived from an EMBL/GenBank/DDBJ whole genome shotgun (WGS) entry which is preliminary data.</text>
</comment>
<dbReference type="EMBL" id="LSRX01004272">
    <property type="protein sequence ID" value="OLP74093.1"/>
    <property type="molecule type" value="Genomic_DNA"/>
</dbReference>
<organism evidence="2 3">
    <name type="scientific">Symbiodinium microadriaticum</name>
    <name type="common">Dinoflagellate</name>
    <name type="synonym">Zooxanthella microadriatica</name>
    <dbReference type="NCBI Taxonomy" id="2951"/>
    <lineage>
        <taxon>Eukaryota</taxon>
        <taxon>Sar</taxon>
        <taxon>Alveolata</taxon>
        <taxon>Dinophyceae</taxon>
        <taxon>Suessiales</taxon>
        <taxon>Symbiodiniaceae</taxon>
        <taxon>Symbiodinium</taxon>
    </lineage>
</organism>
<reference evidence="2 3" key="1">
    <citation type="submission" date="2016-02" db="EMBL/GenBank/DDBJ databases">
        <title>Genome analysis of coral dinoflagellate symbionts highlights evolutionary adaptations to a symbiotic lifestyle.</title>
        <authorList>
            <person name="Aranda M."/>
            <person name="Li Y."/>
            <person name="Liew Y.J."/>
            <person name="Baumgarten S."/>
            <person name="Simakov O."/>
            <person name="Wilson M."/>
            <person name="Piel J."/>
            <person name="Ashoor H."/>
            <person name="Bougouffa S."/>
            <person name="Bajic V.B."/>
            <person name="Ryu T."/>
            <person name="Ravasi T."/>
            <person name="Bayer T."/>
            <person name="Micklem G."/>
            <person name="Kim H."/>
            <person name="Bhak J."/>
            <person name="Lajeunesse T.C."/>
            <person name="Voolstra C.R."/>
        </authorList>
    </citation>
    <scope>NUCLEOTIDE SEQUENCE [LARGE SCALE GENOMIC DNA]</scope>
    <source>
        <strain evidence="2 3">CCMP2467</strain>
    </source>
</reference>